<reference evidence="1" key="1">
    <citation type="submission" date="2019-08" db="EMBL/GenBank/DDBJ databases">
        <authorList>
            <person name="Kucharzyk K."/>
            <person name="Murdoch R.W."/>
            <person name="Higgins S."/>
            <person name="Loffler F."/>
        </authorList>
    </citation>
    <scope>NUCLEOTIDE SEQUENCE</scope>
</reference>
<proteinExistence type="predicted"/>
<dbReference type="AlphaFoldDB" id="A0A645HD78"/>
<evidence type="ECO:0000313" key="1">
    <source>
        <dbReference type="EMBL" id="MPN36680.1"/>
    </source>
</evidence>
<name>A0A645HD78_9ZZZZ</name>
<sequence length="82" mass="9329">MDNAPFDFNVFFFGADASQQDRQKYRIIVQRQPGQLPVPAGNGFADPAVVSAVYLEFFDFKFRLVRFYIAEHGFLSTAKNST</sequence>
<protein>
    <submittedName>
        <fullName evidence="1">Uncharacterized protein</fullName>
    </submittedName>
</protein>
<comment type="caution">
    <text evidence="1">The sequence shown here is derived from an EMBL/GenBank/DDBJ whole genome shotgun (WGS) entry which is preliminary data.</text>
</comment>
<accession>A0A645HD78</accession>
<organism evidence="1">
    <name type="scientific">bioreactor metagenome</name>
    <dbReference type="NCBI Taxonomy" id="1076179"/>
    <lineage>
        <taxon>unclassified sequences</taxon>
        <taxon>metagenomes</taxon>
        <taxon>ecological metagenomes</taxon>
    </lineage>
</organism>
<dbReference type="EMBL" id="VSSQ01090947">
    <property type="protein sequence ID" value="MPN36680.1"/>
    <property type="molecule type" value="Genomic_DNA"/>
</dbReference>
<gene>
    <name evidence="1" type="ORF">SDC9_184190</name>
</gene>